<evidence type="ECO:0000313" key="2">
    <source>
        <dbReference type="Proteomes" id="UP001154078"/>
    </source>
</evidence>
<proteinExistence type="predicted"/>
<sequence>MNLNEPSSELFFMCMFFYQTFKVDFIRGRIGLGHTGSFSDPFLDNASRQRCIPLPARVNYIVAQGQSIWDVPTWTYCGCPMDLLIRSFWDVPTWTYCGFPTDLLIKSISAVPSWTSCGYPPNICLGQYRLAVLKSPNLATLRCFLTAQNRCLLYQRLWMLHLVRHFVILPVDFLYNTGGEKPYEAVKRCLTKTLSDNIGVTYNFEGKRNEKKSFQNLNICQAVITAVKKLLNVTEKEVEMAIKSWLKHCKGRIQNKVQRSAPFGSPWTSYGGPWEIVGHPWEVQLHPYKVNCDPQWDGLWTYKSAPFGSPWTSYGGPWDIVGHPWEVQSIQG</sequence>
<accession>A0A9P0FBP2</accession>
<organism evidence="1 2">
    <name type="scientific">Brassicogethes aeneus</name>
    <name type="common">Rape pollen beetle</name>
    <name type="synonym">Meligethes aeneus</name>
    <dbReference type="NCBI Taxonomy" id="1431903"/>
    <lineage>
        <taxon>Eukaryota</taxon>
        <taxon>Metazoa</taxon>
        <taxon>Ecdysozoa</taxon>
        <taxon>Arthropoda</taxon>
        <taxon>Hexapoda</taxon>
        <taxon>Insecta</taxon>
        <taxon>Pterygota</taxon>
        <taxon>Neoptera</taxon>
        <taxon>Endopterygota</taxon>
        <taxon>Coleoptera</taxon>
        <taxon>Polyphaga</taxon>
        <taxon>Cucujiformia</taxon>
        <taxon>Nitidulidae</taxon>
        <taxon>Meligethinae</taxon>
        <taxon>Brassicogethes</taxon>
    </lineage>
</organism>
<gene>
    <name evidence="1" type="ORF">MELIAE_LOCUS1306</name>
</gene>
<name>A0A9P0FBP2_BRAAE</name>
<dbReference type="EMBL" id="OV121132">
    <property type="protein sequence ID" value="CAH0547285.1"/>
    <property type="molecule type" value="Genomic_DNA"/>
</dbReference>
<protein>
    <submittedName>
        <fullName evidence="1">Uncharacterized protein</fullName>
    </submittedName>
</protein>
<dbReference type="AlphaFoldDB" id="A0A9P0FBP2"/>
<keyword evidence="2" id="KW-1185">Reference proteome</keyword>
<dbReference type="Proteomes" id="UP001154078">
    <property type="component" value="Chromosome 1"/>
</dbReference>
<evidence type="ECO:0000313" key="1">
    <source>
        <dbReference type="EMBL" id="CAH0547285.1"/>
    </source>
</evidence>
<dbReference type="OrthoDB" id="10069532at2759"/>
<reference evidence="1" key="1">
    <citation type="submission" date="2021-12" db="EMBL/GenBank/DDBJ databases">
        <authorList>
            <person name="King R."/>
        </authorList>
    </citation>
    <scope>NUCLEOTIDE SEQUENCE</scope>
</reference>